<keyword evidence="5" id="KW-0007">Acetylation</keyword>
<protein>
    <submittedName>
        <fullName evidence="9">Cullin associated and neddylation dissociated 1</fullName>
    </submittedName>
</protein>
<feature type="domain" description="TATA-binding protein interacting (TIP20)" evidence="8">
    <location>
        <begin position="919"/>
        <end position="1081"/>
    </location>
</feature>
<keyword evidence="10" id="KW-1185">Reference proteome</keyword>
<dbReference type="GO" id="GO:0005634">
    <property type="term" value="C:nucleus"/>
    <property type="evidence" value="ECO:0007669"/>
    <property type="project" value="UniProtKB-SubCell"/>
</dbReference>
<organism evidence="9 10">
    <name type="scientific">Cairina moschata</name>
    <name type="common">Muscovy duck</name>
    <dbReference type="NCBI Taxonomy" id="8855"/>
    <lineage>
        <taxon>Eukaryota</taxon>
        <taxon>Metazoa</taxon>
        <taxon>Chordata</taxon>
        <taxon>Craniata</taxon>
        <taxon>Vertebrata</taxon>
        <taxon>Euteleostomi</taxon>
        <taxon>Archelosauria</taxon>
        <taxon>Archosauria</taxon>
        <taxon>Dinosauria</taxon>
        <taxon>Saurischia</taxon>
        <taxon>Theropoda</taxon>
        <taxon>Coelurosauria</taxon>
        <taxon>Aves</taxon>
        <taxon>Neognathae</taxon>
        <taxon>Galloanserae</taxon>
        <taxon>Anseriformes</taxon>
        <taxon>Anatidae</taxon>
        <taxon>Anatinae</taxon>
        <taxon>Cairina</taxon>
    </lineage>
</organism>
<dbReference type="InterPro" id="IPR011989">
    <property type="entry name" value="ARM-like"/>
</dbReference>
<accession>A0A8C3GHK1</accession>
<dbReference type="FunFam" id="1.25.10.10:FF:000047">
    <property type="entry name" value="Cullin-associated NEDD8-dissociated protein 1"/>
    <property type="match status" value="1"/>
</dbReference>
<dbReference type="PANTHER" id="PTHR12696">
    <property type="entry name" value="TIP120"/>
    <property type="match status" value="1"/>
</dbReference>
<keyword evidence="4" id="KW-0833">Ubl conjugation pathway</keyword>
<dbReference type="InterPro" id="IPR013932">
    <property type="entry name" value="TATA-bd_TIP120"/>
</dbReference>
<dbReference type="GO" id="GO:0010265">
    <property type="term" value="P:SCF complex assembly"/>
    <property type="evidence" value="ECO:0007669"/>
    <property type="project" value="InterPro"/>
</dbReference>
<dbReference type="Gene3D" id="1.25.10.10">
    <property type="entry name" value="Leucine-rich Repeat Variant"/>
    <property type="match status" value="2"/>
</dbReference>
<evidence type="ECO:0000259" key="8">
    <source>
        <dbReference type="Pfam" id="PF08623"/>
    </source>
</evidence>
<keyword evidence="3" id="KW-0677">Repeat</keyword>
<evidence type="ECO:0000313" key="10">
    <source>
        <dbReference type="Proteomes" id="UP000694556"/>
    </source>
</evidence>
<dbReference type="SUPFAM" id="SSF48371">
    <property type="entry name" value="ARM repeat"/>
    <property type="match status" value="1"/>
</dbReference>
<evidence type="ECO:0000256" key="4">
    <source>
        <dbReference type="ARBA" id="ARBA00022786"/>
    </source>
</evidence>
<keyword evidence="6" id="KW-0539">Nucleus</keyword>
<proteinExistence type="inferred from homology"/>
<evidence type="ECO:0000256" key="7">
    <source>
        <dbReference type="SAM" id="MobiDB-lite"/>
    </source>
</evidence>
<dbReference type="Proteomes" id="UP000694556">
    <property type="component" value="Chromosome 1"/>
</dbReference>
<evidence type="ECO:0000313" key="9">
    <source>
        <dbReference type="Ensembl" id="ENSCMMP00000010200.1"/>
    </source>
</evidence>
<dbReference type="Ensembl" id="ENSCMMT00000011221.1">
    <property type="protein sequence ID" value="ENSCMMP00000010200.1"/>
    <property type="gene ID" value="ENSCMMG00000006337.1"/>
</dbReference>
<dbReference type="InterPro" id="IPR016024">
    <property type="entry name" value="ARM-type_fold"/>
</dbReference>
<sequence length="1109" mass="123236">MASASYHISNLLEKMTSSDKDFRFMATNDLMTELQKDSIKLDDDSERKVVKMILKLLEDKNGEVQNLAVKCLGPLVSKVKEYQVETIVDTLCTNMLSDKEQLRDISSIGLKTVIGELPPCIAAISRQAGHRIGEYLEKIIPLVVKFCNVDDDELREYCIQAFESFVRRCPKEVYPHVSTIINICLKYLTYDPNYNYDDEDEDENAMDISTSSGSDDEYSDDDDMSWKVRRAAAKCLDAVVSTRHEMLPEFYKTVSPALIARFKEREENVKADVFHAYLSLLKQTRPVQSWLCDPDAMEQGETPLTMLQSQVPNIVKALHKQMKEKSVKTRQCCFNMLTELVNVLPGALTQHVPVLVPGIIFSLNDKSSSSNLKIDALSCLYVILCNHSPQVFHPHVQALVPPVVACVGDPFYKITSEALLVTQQLVKVIRPLDQPSSFDATPYIKDLFTCTIKRLKAADIDQEVKERAISCMGQIICSLGDSLGADLPSTLQIFLERLKNEITRLTTVKAMTLIAGSPLKIDLRPILGEGVPILASFLRKNQRALKLGTLSALDILIKNYSDSLTAAMIDAVLDELPPLISESDMHVSQMAISFLTTLAKVYPSSLSKISGSILNELIGLVRSPLLQGGALSAMLEFFQALVVTGTNNLGYMDLLRMLTGPVYSQSTALTHKQSYYSIAKCVAALTRACPKEGPAVVGQFIQDVKNSRSTDSIRLLALLSLGEVGHHIDLSGQIELKSVILEAFSSPSEEVKSAASYALGSISVGNLPEYLPFVLQEITSQPKRQYLLLHSLKEIISSASVVGLKPYVENIWALLLKHCECAEEGTRNVVAECLGKLTLIDPETLLPRLKGYLASGSSYARSSVVTAVKFTISDHPQPIDPLLKNCIGDFLKTLEDPDLNVRRVALVTFNSAAHNKPSLIRDLLDTVLPHLYNETKVRKELIREVEMGPFKHTVDDGLDIRKAAFECMYTLLDSCLDRLDIFEFLNHVEDGLKDHYDIKMLTFLMLVRLSTLCPSAVLQRLDRLVEPLRATCTTKVKANSVKQEFEKQDELKRSAMRAVAALLTIPEAEKSPLMSEFQSQISSNPELAAIFESIQKDSSSTNLESMDTS</sequence>
<evidence type="ECO:0000256" key="5">
    <source>
        <dbReference type="ARBA" id="ARBA00022990"/>
    </source>
</evidence>
<reference evidence="9" key="3">
    <citation type="submission" date="2025-09" db="UniProtKB">
        <authorList>
            <consortium name="Ensembl"/>
        </authorList>
    </citation>
    <scope>IDENTIFICATION</scope>
</reference>
<feature type="region of interest" description="Disordered" evidence="7">
    <location>
        <begin position="199"/>
        <end position="221"/>
    </location>
</feature>
<evidence type="ECO:0000256" key="3">
    <source>
        <dbReference type="ARBA" id="ARBA00022737"/>
    </source>
</evidence>
<dbReference type="Pfam" id="PF25782">
    <property type="entry name" value="TPR_CAND1"/>
    <property type="match status" value="1"/>
</dbReference>
<dbReference type="Pfam" id="PF08623">
    <property type="entry name" value="TIP120"/>
    <property type="match status" value="1"/>
</dbReference>
<evidence type="ECO:0000256" key="6">
    <source>
        <dbReference type="ARBA" id="ARBA00023242"/>
    </source>
</evidence>
<reference evidence="9" key="1">
    <citation type="submission" date="2018-09" db="EMBL/GenBank/DDBJ databases">
        <title>Common duck and Muscovy duck high density SNP chip.</title>
        <authorList>
            <person name="Vignal A."/>
            <person name="Thebault N."/>
            <person name="Warren W.C."/>
        </authorList>
    </citation>
    <scope>NUCLEOTIDE SEQUENCE [LARGE SCALE GENOMIC DNA]</scope>
</reference>
<comment type="similarity">
    <text evidence="2">Belongs to the CAND family.</text>
</comment>
<name>A0A8C3GHK1_CAIMO</name>
<dbReference type="AlphaFoldDB" id="A0A8C3GHK1"/>
<reference evidence="9" key="2">
    <citation type="submission" date="2025-08" db="UniProtKB">
        <authorList>
            <consortium name="Ensembl"/>
        </authorList>
    </citation>
    <scope>IDENTIFICATION</scope>
</reference>
<comment type="subcellular location">
    <subcellularLocation>
        <location evidence="1">Nucleus</location>
    </subcellularLocation>
</comment>
<evidence type="ECO:0000256" key="1">
    <source>
        <dbReference type="ARBA" id="ARBA00004123"/>
    </source>
</evidence>
<dbReference type="InterPro" id="IPR039852">
    <property type="entry name" value="CAND1/CAND2"/>
</dbReference>
<evidence type="ECO:0000256" key="2">
    <source>
        <dbReference type="ARBA" id="ARBA00007657"/>
    </source>
</evidence>